<accession>A0A388K0H0</accession>
<dbReference type="EMBL" id="BFEA01000040">
    <property type="protein sequence ID" value="GBG63527.1"/>
    <property type="molecule type" value="Genomic_DNA"/>
</dbReference>
<dbReference type="SUPFAM" id="SSF52540">
    <property type="entry name" value="P-loop containing nucleoside triphosphate hydrolases"/>
    <property type="match status" value="1"/>
</dbReference>
<dbReference type="Gene3D" id="3.40.50.300">
    <property type="entry name" value="P-loop containing nucleotide triphosphate hydrolases"/>
    <property type="match status" value="1"/>
</dbReference>
<comment type="caution">
    <text evidence="1">The sequence shown here is derived from an EMBL/GenBank/DDBJ whole genome shotgun (WGS) entry which is preliminary data.</text>
</comment>
<dbReference type="Gramene" id="GBG63527">
    <property type="protein sequence ID" value="GBG63527"/>
    <property type="gene ID" value="CBR_g38595"/>
</dbReference>
<dbReference type="STRING" id="69332.A0A388K0H0"/>
<dbReference type="InterPro" id="IPR032675">
    <property type="entry name" value="LRR_dom_sf"/>
</dbReference>
<dbReference type="Proteomes" id="UP000265515">
    <property type="component" value="Unassembled WGS sequence"/>
</dbReference>
<protein>
    <recommendedName>
        <fullName evidence="3">C-terminal of Roc (COR) domain-containing protein</fullName>
    </recommendedName>
</protein>
<keyword evidence="2" id="KW-1185">Reference proteome</keyword>
<dbReference type="InterPro" id="IPR027417">
    <property type="entry name" value="P-loop_NTPase"/>
</dbReference>
<dbReference type="PANTHER" id="PTHR47679">
    <property type="entry name" value="PROTEIN TORNADO 1"/>
    <property type="match status" value="1"/>
</dbReference>
<gene>
    <name evidence="1" type="ORF">CBR_g38595</name>
</gene>
<dbReference type="OrthoDB" id="537968at2759"/>
<evidence type="ECO:0008006" key="3">
    <source>
        <dbReference type="Google" id="ProtNLM"/>
    </source>
</evidence>
<evidence type="ECO:0000313" key="2">
    <source>
        <dbReference type="Proteomes" id="UP000265515"/>
    </source>
</evidence>
<sequence length="1028" mass="116293">MDSSEFLTPKQMSEEHDKKLMDHVRLTVEEFAASEKRFRSFKFESCFDRFVASIGDDAIGREAELWLHMLSVLAEHIGSFEYFDFDFHYIVKSWLPRSNNPNISVIEGFLRSLAKALSSGGNSIASLEEIQISGLDYLDQPARFLRILSDFSPQPYCGVKCLRICLGSVGNECATLIQGMISNAHSLERLEFRLDYFEYMESEAFEDMYVDIVHALLASESLQSCELWWVPERALTTLAKSLASMNIGFDGDAPAEPLVTPLEMKSGLQGQRVRRRSQLKDVSLLNQMLFSQEGIDALAAMLATNNSLKKLEISFEEGTESDMKMIVKGLRSNVCLEKLDLRTNHIATKTLLSELRAEMLSTLESNKTLQEFAFNYDSDKTINRKLSRNKTERQLLETGGGLERTTSSHIRCFLAGEPHVGKSTLKDSICRGTWEYWIEVMKQMAPGDRSAKPRTKGIEMVHVASKGVNIQFWDLGGQPEYHTIHDLFMPTLGGDMAVPPIFLLLFNPVVKCGQVIAGNSSGDSSAAEVQRLRYWLRFIATNCKAERKPCVIPVCNPHLTQKQKLYDFYLRADKVVRWISEDFHETLDIVDEVILIDARKNDDAKKVKKFVFSKAKALLDSTNVFQIMETVQTLVVKSSGSRIPLMTWAHFVGELIPTEFHASGVFNGIADEDLLERVFSEAVSGKCEVGVQDVVNLMLRMELAFKVCDDPKSSLLIPSCLPDRPDGDMISWKVDRKNGHEQERQGQFFGYQIECKDKKQTMVTAGFFHRLQVRFHEKFHNKGVYNCKKDLCEIFSNGYKIYVEFGGIHDDWIDVMVSSPGVSVEESAEWVDKNILGAMYQLCSEPTGLPGNVQELGDLVTRGVRYLAGKVDRNFRFISELKEEVKHLRKEQSNAFTRLCNALSSISVFAIEQHSHRLPHRVYITERKSGFRQKLSFLIGLKPVELHLMCESKDRCHVVDGQEGKRLCLQNEERRHVWTLFKWTILTVAVLLKTGCAISMGIHQLVPDLGGVANWTSFVIGAVGNAGL</sequence>
<dbReference type="AlphaFoldDB" id="A0A388K0H0"/>
<dbReference type="PANTHER" id="PTHR47679:SF2">
    <property type="entry name" value="C-TERMINAL OF ROC (COR) DOMAIN-CONTAINING PROTEIN"/>
    <property type="match status" value="1"/>
</dbReference>
<dbReference type="Gene3D" id="3.80.10.10">
    <property type="entry name" value="Ribonuclease Inhibitor"/>
    <property type="match status" value="1"/>
</dbReference>
<reference evidence="1 2" key="1">
    <citation type="journal article" date="2018" name="Cell">
        <title>The Chara Genome: Secondary Complexity and Implications for Plant Terrestrialization.</title>
        <authorList>
            <person name="Nishiyama T."/>
            <person name="Sakayama H."/>
            <person name="Vries J.D."/>
            <person name="Buschmann H."/>
            <person name="Saint-Marcoux D."/>
            <person name="Ullrich K.K."/>
            <person name="Haas F.B."/>
            <person name="Vanderstraeten L."/>
            <person name="Becker D."/>
            <person name="Lang D."/>
            <person name="Vosolsobe S."/>
            <person name="Rombauts S."/>
            <person name="Wilhelmsson P.K.I."/>
            <person name="Janitza P."/>
            <person name="Kern R."/>
            <person name="Heyl A."/>
            <person name="Rumpler F."/>
            <person name="Villalobos L.I.A.C."/>
            <person name="Clay J.M."/>
            <person name="Skokan R."/>
            <person name="Toyoda A."/>
            <person name="Suzuki Y."/>
            <person name="Kagoshima H."/>
            <person name="Schijlen E."/>
            <person name="Tajeshwar N."/>
            <person name="Catarino B."/>
            <person name="Hetherington A.J."/>
            <person name="Saltykova A."/>
            <person name="Bonnot C."/>
            <person name="Breuninger H."/>
            <person name="Symeonidi A."/>
            <person name="Radhakrishnan G.V."/>
            <person name="Van Nieuwerburgh F."/>
            <person name="Deforce D."/>
            <person name="Chang C."/>
            <person name="Karol K.G."/>
            <person name="Hedrich R."/>
            <person name="Ulvskov P."/>
            <person name="Glockner G."/>
            <person name="Delwiche C.F."/>
            <person name="Petrasek J."/>
            <person name="Van de Peer Y."/>
            <person name="Friml J."/>
            <person name="Beilby M."/>
            <person name="Dolan L."/>
            <person name="Kohara Y."/>
            <person name="Sugano S."/>
            <person name="Fujiyama A."/>
            <person name="Delaux P.-M."/>
            <person name="Quint M."/>
            <person name="TheiBen G."/>
            <person name="Hagemann M."/>
            <person name="Harholt J."/>
            <person name="Dunand C."/>
            <person name="Zachgo S."/>
            <person name="Langdale J."/>
            <person name="Maumus F."/>
            <person name="Straeten D.V.D."/>
            <person name="Gould S.B."/>
            <person name="Rensing S.A."/>
        </authorList>
    </citation>
    <scope>NUCLEOTIDE SEQUENCE [LARGE SCALE GENOMIC DNA]</scope>
    <source>
        <strain evidence="1 2">S276</strain>
    </source>
</reference>
<organism evidence="1 2">
    <name type="scientific">Chara braunii</name>
    <name type="common">Braun's stonewort</name>
    <dbReference type="NCBI Taxonomy" id="69332"/>
    <lineage>
        <taxon>Eukaryota</taxon>
        <taxon>Viridiplantae</taxon>
        <taxon>Streptophyta</taxon>
        <taxon>Charophyceae</taxon>
        <taxon>Charales</taxon>
        <taxon>Characeae</taxon>
        <taxon>Chara</taxon>
    </lineage>
</organism>
<dbReference type="SUPFAM" id="SSF52047">
    <property type="entry name" value="RNI-like"/>
    <property type="match status" value="1"/>
</dbReference>
<evidence type="ECO:0000313" key="1">
    <source>
        <dbReference type="EMBL" id="GBG63527.1"/>
    </source>
</evidence>
<proteinExistence type="predicted"/>
<name>A0A388K0H0_CHABU</name>